<proteinExistence type="predicted"/>
<dbReference type="RefSeq" id="XP_051441939.1">
    <property type="nucleotide sequence ID" value="XM_051591182.1"/>
</dbReference>
<comment type="caution">
    <text evidence="1">The sequence shown here is derived from an EMBL/GenBank/DDBJ whole genome shotgun (WGS) entry which is preliminary data.</text>
</comment>
<dbReference type="PANTHER" id="PTHR46712:SF1">
    <property type="entry name" value="PHOSPHATIDYLGLYCEROPHOSPHATASE AND PROTEIN-TYROSINE PHOSPHATASE 1"/>
    <property type="match status" value="1"/>
</dbReference>
<reference evidence="1" key="2">
    <citation type="journal article" date="2022" name="Proc. Natl. Acad. Sci. U.S.A.">
        <title>Diploid-dominant life cycles characterize the early evolution of Fungi.</title>
        <authorList>
            <person name="Amses K.R."/>
            <person name="Simmons D.R."/>
            <person name="Longcore J.E."/>
            <person name="Mondo S.J."/>
            <person name="Seto K."/>
            <person name="Jeronimo G.H."/>
            <person name="Bonds A.E."/>
            <person name="Quandt C.A."/>
            <person name="Davis W.J."/>
            <person name="Chang Y."/>
            <person name="Federici B.A."/>
            <person name="Kuo A."/>
            <person name="LaButti K."/>
            <person name="Pangilinan J."/>
            <person name="Andreopoulos W."/>
            <person name="Tritt A."/>
            <person name="Riley R."/>
            <person name="Hundley H."/>
            <person name="Johnson J."/>
            <person name="Lipzen A."/>
            <person name="Barry K."/>
            <person name="Lang B.F."/>
            <person name="Cuomo C.A."/>
            <person name="Buchler N.E."/>
            <person name="Grigoriev I.V."/>
            <person name="Spatafora J.W."/>
            <person name="Stajich J.E."/>
            <person name="James T.Y."/>
        </authorList>
    </citation>
    <scope>NUCLEOTIDE SEQUENCE</scope>
    <source>
        <strain evidence="1">AG</strain>
    </source>
</reference>
<dbReference type="Gene3D" id="3.90.190.10">
    <property type="entry name" value="Protein tyrosine phosphatase superfamily"/>
    <property type="match status" value="1"/>
</dbReference>
<sequence>MQQQQNLKTVINLCAEFPGYRGLYGELDIHQLCLGTADYTVPTLDKIEAGVLAIMEIADHGEGSVYIHCKGDVYLFWWVFCSCIPTNTFLSAAGRGRSAALGLCYLIRRYQLNPQQAQSVLIKARAQVDKELYHAEQIRMYYKSIIMEAEAGRIHRIPYTFM</sequence>
<dbReference type="EMBL" id="MU620947">
    <property type="protein sequence ID" value="KAI8576935.1"/>
    <property type="molecule type" value="Genomic_DNA"/>
</dbReference>
<protein>
    <recommendedName>
        <fullName evidence="3">Tyrosine specific protein phosphatases domain-containing protein</fullName>
    </recommendedName>
</protein>
<dbReference type="GeneID" id="75916525"/>
<dbReference type="GO" id="GO:0008962">
    <property type="term" value="F:phosphatidylglycerophosphatase activity"/>
    <property type="evidence" value="ECO:0007669"/>
    <property type="project" value="TreeGrafter"/>
</dbReference>
<organism evidence="1 2">
    <name type="scientific">Umbelopsis ramanniana AG</name>
    <dbReference type="NCBI Taxonomy" id="1314678"/>
    <lineage>
        <taxon>Eukaryota</taxon>
        <taxon>Fungi</taxon>
        <taxon>Fungi incertae sedis</taxon>
        <taxon>Mucoromycota</taxon>
        <taxon>Mucoromycotina</taxon>
        <taxon>Umbelopsidomycetes</taxon>
        <taxon>Umbelopsidales</taxon>
        <taxon>Umbelopsidaceae</taxon>
        <taxon>Umbelopsis</taxon>
    </lineage>
</organism>
<evidence type="ECO:0000313" key="2">
    <source>
        <dbReference type="Proteomes" id="UP001206595"/>
    </source>
</evidence>
<dbReference type="AlphaFoldDB" id="A0AAD5E5T6"/>
<dbReference type="SUPFAM" id="SSF52799">
    <property type="entry name" value="(Phosphotyrosine protein) phosphatases II"/>
    <property type="match status" value="1"/>
</dbReference>
<keyword evidence="2" id="KW-1185">Reference proteome</keyword>
<name>A0AAD5E5T6_UMBRA</name>
<dbReference type="Proteomes" id="UP001206595">
    <property type="component" value="Unassembled WGS sequence"/>
</dbReference>
<dbReference type="InterPro" id="IPR029021">
    <property type="entry name" value="Prot-tyrosine_phosphatase-like"/>
</dbReference>
<evidence type="ECO:0008006" key="3">
    <source>
        <dbReference type="Google" id="ProtNLM"/>
    </source>
</evidence>
<reference evidence="1" key="1">
    <citation type="submission" date="2021-06" db="EMBL/GenBank/DDBJ databases">
        <authorList>
            <consortium name="DOE Joint Genome Institute"/>
            <person name="Mondo S.J."/>
            <person name="Amses K.R."/>
            <person name="Simmons D.R."/>
            <person name="Longcore J.E."/>
            <person name="Seto K."/>
            <person name="Alves G.H."/>
            <person name="Bonds A.E."/>
            <person name="Quandt C.A."/>
            <person name="Davis W.J."/>
            <person name="Chang Y."/>
            <person name="Letcher P.M."/>
            <person name="Powell M.J."/>
            <person name="Kuo A."/>
            <person name="Labutti K."/>
            <person name="Pangilinan J."/>
            <person name="Andreopoulos W."/>
            <person name="Tritt A."/>
            <person name="Riley R."/>
            <person name="Hundley H."/>
            <person name="Johnson J."/>
            <person name="Lipzen A."/>
            <person name="Barry K."/>
            <person name="Berbee M.L."/>
            <person name="Buchler N.E."/>
            <person name="Grigoriev I.V."/>
            <person name="Spatafora J.W."/>
            <person name="Stajich J.E."/>
            <person name="James T.Y."/>
        </authorList>
    </citation>
    <scope>NUCLEOTIDE SEQUENCE</scope>
    <source>
        <strain evidence="1">AG</strain>
    </source>
</reference>
<dbReference type="PANTHER" id="PTHR46712">
    <property type="entry name" value="PHOSPHATIDYLGLYCEROPHOSPHATASE AND PROTEIN-TYROSINE PHOSPHATASE 1"/>
    <property type="match status" value="1"/>
</dbReference>
<dbReference type="GO" id="GO:0004721">
    <property type="term" value="F:phosphoprotein phosphatase activity"/>
    <property type="evidence" value="ECO:0007669"/>
    <property type="project" value="InterPro"/>
</dbReference>
<dbReference type="InterPro" id="IPR042165">
    <property type="entry name" value="PTPMT1"/>
</dbReference>
<accession>A0AAD5E5T6</accession>
<gene>
    <name evidence="1" type="ORF">K450DRAFT_254298</name>
</gene>
<dbReference type="GO" id="GO:0004439">
    <property type="term" value="F:phosphatidylinositol-4,5-bisphosphate 5-phosphatase activity"/>
    <property type="evidence" value="ECO:0007669"/>
    <property type="project" value="TreeGrafter"/>
</dbReference>
<evidence type="ECO:0000313" key="1">
    <source>
        <dbReference type="EMBL" id="KAI8576935.1"/>
    </source>
</evidence>